<organism evidence="2 3">
    <name type="scientific">Desulfovibrio fairfieldensis</name>
    <dbReference type="NCBI Taxonomy" id="44742"/>
    <lineage>
        <taxon>Bacteria</taxon>
        <taxon>Pseudomonadati</taxon>
        <taxon>Thermodesulfobacteriota</taxon>
        <taxon>Desulfovibrionia</taxon>
        <taxon>Desulfovibrionales</taxon>
        <taxon>Desulfovibrionaceae</taxon>
        <taxon>Desulfovibrio</taxon>
    </lineage>
</organism>
<evidence type="ECO:0000313" key="3">
    <source>
        <dbReference type="Proteomes" id="UP000069241"/>
    </source>
</evidence>
<name>A0A0X8JMA3_9BACT</name>
<keyword evidence="2" id="KW-0238">DNA-binding</keyword>
<dbReference type="RefSeq" id="WP_062254492.1">
    <property type="nucleotide sequence ID" value="NZ_CP014229.1"/>
</dbReference>
<dbReference type="EMBL" id="CP014229">
    <property type="protein sequence ID" value="AMD91365.1"/>
    <property type="molecule type" value="Genomic_DNA"/>
</dbReference>
<dbReference type="Pfam" id="PF07022">
    <property type="entry name" value="Phage_CI_repr"/>
    <property type="match status" value="1"/>
</dbReference>
<dbReference type="GO" id="GO:0003677">
    <property type="term" value="F:DNA binding"/>
    <property type="evidence" value="ECO:0007669"/>
    <property type="project" value="UniProtKB-KW"/>
</dbReference>
<dbReference type="SUPFAM" id="SSF47413">
    <property type="entry name" value="lambda repressor-like DNA-binding domains"/>
    <property type="match status" value="1"/>
</dbReference>
<evidence type="ECO:0000259" key="1">
    <source>
        <dbReference type="Pfam" id="PF07022"/>
    </source>
</evidence>
<dbReference type="KEGG" id="dfi:AXF13_15180"/>
<gene>
    <name evidence="2" type="ORF">AXF13_15180</name>
</gene>
<evidence type="ECO:0000313" key="2">
    <source>
        <dbReference type="EMBL" id="AMD91365.1"/>
    </source>
</evidence>
<reference evidence="3" key="1">
    <citation type="submission" date="2016-02" db="EMBL/GenBank/DDBJ databases">
        <authorList>
            <person name="Holder M.E."/>
            <person name="Ajami N.J."/>
            <person name="Petrosino J.F."/>
        </authorList>
    </citation>
    <scope>NUCLEOTIDE SEQUENCE [LARGE SCALE GENOMIC DNA]</scope>
    <source>
        <strain evidence="3">CCUG 45958</strain>
    </source>
</reference>
<accession>A0A0X8JMA3</accession>
<sequence>MSVSLLSDFAAAMERIRAVTGCGTQRELGRFLGINQSAISDAKRRGTIPAEWLLTLLRGKGINPDWILTGKGARCLRPAETEEAAFQTVSVTDISPPE</sequence>
<dbReference type="STRING" id="44742.AXF13_15180"/>
<dbReference type="AlphaFoldDB" id="A0A0X8JMA3"/>
<proteinExistence type="predicted"/>
<dbReference type="GO" id="GO:0045892">
    <property type="term" value="P:negative regulation of DNA-templated transcription"/>
    <property type="evidence" value="ECO:0007669"/>
    <property type="project" value="InterPro"/>
</dbReference>
<dbReference type="InterPro" id="IPR010744">
    <property type="entry name" value="Phage_CI_N"/>
</dbReference>
<keyword evidence="3" id="KW-1185">Reference proteome</keyword>
<protein>
    <submittedName>
        <fullName evidence="2">DNA-binding protein</fullName>
    </submittedName>
</protein>
<feature type="domain" description="Bacteriophage CI repressor N-terminal" evidence="1">
    <location>
        <begin position="11"/>
        <end position="72"/>
    </location>
</feature>
<dbReference type="Gene3D" id="1.10.260.40">
    <property type="entry name" value="lambda repressor-like DNA-binding domains"/>
    <property type="match status" value="1"/>
</dbReference>
<dbReference type="Proteomes" id="UP000069241">
    <property type="component" value="Chromosome"/>
</dbReference>
<dbReference type="InterPro" id="IPR010982">
    <property type="entry name" value="Lambda_DNA-bd_dom_sf"/>
</dbReference>